<organism evidence="2">
    <name type="scientific">marine sediment metagenome</name>
    <dbReference type="NCBI Taxonomy" id="412755"/>
    <lineage>
        <taxon>unclassified sequences</taxon>
        <taxon>metagenomes</taxon>
        <taxon>ecological metagenomes</taxon>
    </lineage>
</organism>
<dbReference type="GO" id="GO:0006313">
    <property type="term" value="P:DNA transposition"/>
    <property type="evidence" value="ECO:0007669"/>
    <property type="project" value="InterPro"/>
</dbReference>
<reference evidence="2" key="1">
    <citation type="journal article" date="2015" name="Nature">
        <title>Complex archaea that bridge the gap between prokaryotes and eukaryotes.</title>
        <authorList>
            <person name="Spang A."/>
            <person name="Saw J.H."/>
            <person name="Jorgensen S.L."/>
            <person name="Zaremba-Niedzwiedzka K."/>
            <person name="Martijn J."/>
            <person name="Lind A.E."/>
            <person name="van Eijk R."/>
            <person name="Schleper C."/>
            <person name="Guy L."/>
            <person name="Ettema T.J."/>
        </authorList>
    </citation>
    <scope>NUCLEOTIDE SEQUENCE</scope>
</reference>
<dbReference type="NCBIfam" id="NF033559">
    <property type="entry name" value="transpos_IS1634"/>
    <property type="match status" value="1"/>
</dbReference>
<dbReference type="PANTHER" id="PTHR34614">
    <property type="match status" value="1"/>
</dbReference>
<feature type="domain" description="Transposase IS4-like" evidence="1">
    <location>
        <begin position="211"/>
        <end position="469"/>
    </location>
</feature>
<dbReference type="InterPro" id="IPR047654">
    <property type="entry name" value="IS1634_transpos"/>
</dbReference>
<dbReference type="EMBL" id="LAZR01022882">
    <property type="protein sequence ID" value="KKL80342.1"/>
    <property type="molecule type" value="Genomic_DNA"/>
</dbReference>
<dbReference type="InterPro" id="IPR002559">
    <property type="entry name" value="Transposase_11"/>
</dbReference>
<sequence length="577" mass="66955">MATIQSKTTKGYKYWYIVESRRVNGKPRPIVLAYLGKAEDLLKRLQGNLSYKLKSYSHGGVSALIDVAARLDVVNILNRYVKSPRHYVAEKPVRNNLTTGITFVLGAIGRVCMPTSKMGWWNWAKTTSAEYLLRCSLSKADSQHFWDLMDSFPEDAIYPAEQEILTRLLDVYKIRTDTLFYDTTNFFTYIDTMNEHCDIAQRGKNKQKRNDLRQVGLAMVVSKEDYIPLFHHSYQGNLQDGTVFREVIEKIKDRMQALGLNQNTHTLVFDRGNNSKKNLAIVKRLGFYYVGALTPYHHKEIIDRATKEMSTITINNESLAVYREKSTIWEDEKTILVFISDRLKAGQIRGVYQSLAKKEKSLKELQQELVNPKGKKRNREALEKKIKTIAAGQYLKDILKWKLIVAGDGKYYMDYQIDQEQLQCVEEKLGFRIIMTNRHEWTSQEIITAYYGQSKIEHAFRNMKNPYHLALKPQYHWTDQKIKVHYFICVIGYMLTSIIWREARLKAGYTGSLDNLLDMLNNIRLGTMLEESKKTGKPKATYMLEEMTEAENRIMIALGIENAHNERPKIKDVGVYK</sequence>
<dbReference type="GO" id="GO:0004803">
    <property type="term" value="F:transposase activity"/>
    <property type="evidence" value="ECO:0007669"/>
    <property type="project" value="InterPro"/>
</dbReference>
<proteinExistence type="predicted"/>
<dbReference type="PANTHER" id="PTHR34614:SF2">
    <property type="entry name" value="TRANSPOSASE IS4-LIKE DOMAIN-CONTAINING PROTEIN"/>
    <property type="match status" value="1"/>
</dbReference>
<protein>
    <recommendedName>
        <fullName evidence="1">Transposase IS4-like domain-containing protein</fullName>
    </recommendedName>
</protein>
<evidence type="ECO:0000313" key="2">
    <source>
        <dbReference type="EMBL" id="KKL80342.1"/>
    </source>
</evidence>
<accession>A0A0F9HYW8</accession>
<gene>
    <name evidence="2" type="ORF">LCGC14_2005730</name>
</gene>
<evidence type="ECO:0000259" key="1">
    <source>
        <dbReference type="Pfam" id="PF01609"/>
    </source>
</evidence>
<name>A0A0F9HYW8_9ZZZZ</name>
<dbReference type="AlphaFoldDB" id="A0A0F9HYW8"/>
<comment type="caution">
    <text evidence="2">The sequence shown here is derived from an EMBL/GenBank/DDBJ whole genome shotgun (WGS) entry which is preliminary data.</text>
</comment>
<dbReference type="Pfam" id="PF01609">
    <property type="entry name" value="DDE_Tnp_1"/>
    <property type="match status" value="1"/>
</dbReference>
<dbReference type="GO" id="GO:0003677">
    <property type="term" value="F:DNA binding"/>
    <property type="evidence" value="ECO:0007669"/>
    <property type="project" value="InterPro"/>
</dbReference>